<feature type="region of interest" description="Disordered" evidence="1">
    <location>
        <begin position="90"/>
        <end position="122"/>
    </location>
</feature>
<feature type="compositionally biased region" description="Low complexity" evidence="1">
    <location>
        <begin position="105"/>
        <end position="120"/>
    </location>
</feature>
<accession>A0A3A1Y5G1</accession>
<organism evidence="3 4">
    <name type="scientific">Psittacicella gerlachiana</name>
    <dbReference type="NCBI Taxonomy" id="2028574"/>
    <lineage>
        <taxon>Bacteria</taxon>
        <taxon>Pseudomonadati</taxon>
        <taxon>Pseudomonadota</taxon>
        <taxon>Gammaproteobacteria</taxon>
        <taxon>Pasteurellales</taxon>
        <taxon>Psittacicellaceae</taxon>
        <taxon>Psittacicella</taxon>
    </lineage>
</organism>
<feature type="transmembrane region" description="Helical" evidence="2">
    <location>
        <begin position="31"/>
        <end position="49"/>
    </location>
</feature>
<dbReference type="AlphaFoldDB" id="A0A3A1Y5G1"/>
<comment type="caution">
    <text evidence="3">The sequence shown here is derived from an EMBL/GenBank/DDBJ whole genome shotgun (WGS) entry which is preliminary data.</text>
</comment>
<dbReference type="EMBL" id="NRJF01000283">
    <property type="protein sequence ID" value="RIY31417.1"/>
    <property type="molecule type" value="Genomic_DNA"/>
</dbReference>
<feature type="transmembrane region" description="Helical" evidence="2">
    <location>
        <begin position="55"/>
        <end position="73"/>
    </location>
</feature>
<feature type="transmembrane region" description="Helical" evidence="2">
    <location>
        <begin position="6"/>
        <end position="24"/>
    </location>
</feature>
<gene>
    <name evidence="3" type="ORF">CKF59_07665</name>
</gene>
<keyword evidence="4" id="KW-1185">Reference proteome</keyword>
<evidence type="ECO:0000256" key="1">
    <source>
        <dbReference type="SAM" id="MobiDB-lite"/>
    </source>
</evidence>
<keyword evidence="2" id="KW-0472">Membrane</keyword>
<sequence>MLPLRIIFFIMVIFWIIVALVPWLREIALGLYYSELYFFLLLFLFIVPIILSNVIVNVLALILGFLYLFILIIKKIFGLSIDDETEIKQNSNGANNQSTDRETSQKSNSYQQKSYGSNNSKFNFGTKTNEANNFLTKIIENESNVKMQFECIANIVGAALNQSINSDRRFFPLALQVLNADFKGYYNHIFADEYKRVLAGYQESRIKDCFIDGLNGINLKFNENPFIKLNKLVKSPSFIGDKQILALIIVSSYYVVNRKSCYVFENLVYNIVNYLDLNEREQDTLADNFVKRKEYLQKINVNFRNENGFY</sequence>
<keyword evidence="2" id="KW-0812">Transmembrane</keyword>
<name>A0A3A1Y5G1_9GAMM</name>
<protein>
    <submittedName>
        <fullName evidence="3">Uncharacterized protein</fullName>
    </submittedName>
</protein>
<evidence type="ECO:0000256" key="2">
    <source>
        <dbReference type="SAM" id="Phobius"/>
    </source>
</evidence>
<evidence type="ECO:0000313" key="3">
    <source>
        <dbReference type="EMBL" id="RIY31417.1"/>
    </source>
</evidence>
<evidence type="ECO:0000313" key="4">
    <source>
        <dbReference type="Proteomes" id="UP000265964"/>
    </source>
</evidence>
<dbReference type="Proteomes" id="UP000265964">
    <property type="component" value="Unassembled WGS sequence"/>
</dbReference>
<proteinExistence type="predicted"/>
<reference evidence="3 4" key="1">
    <citation type="submission" date="2017-08" db="EMBL/GenBank/DDBJ databases">
        <title>Reclassification of Bisgaard taxon 37 and 44.</title>
        <authorList>
            <person name="Christensen H."/>
        </authorList>
    </citation>
    <scope>NUCLEOTIDE SEQUENCE [LARGE SCALE GENOMIC DNA]</scope>
    <source>
        <strain evidence="3 4">EEAB3T1</strain>
    </source>
</reference>
<keyword evidence="2" id="KW-1133">Transmembrane helix</keyword>